<dbReference type="HAMAP" id="MF_00185">
    <property type="entry name" value="IPP_trans"/>
    <property type="match status" value="1"/>
</dbReference>
<keyword evidence="5 10" id="KW-0819">tRNA processing</keyword>
<feature type="binding site" evidence="10">
    <location>
        <begin position="16"/>
        <end position="23"/>
    </location>
    <ligand>
        <name>ATP</name>
        <dbReference type="ChEBI" id="CHEBI:30616"/>
    </ligand>
</feature>
<dbReference type="InterPro" id="IPR018022">
    <property type="entry name" value="IPT"/>
</dbReference>
<evidence type="ECO:0000256" key="7">
    <source>
        <dbReference type="ARBA" id="ARBA00022840"/>
    </source>
</evidence>
<accession>A0A125TZB1</accession>
<sequence>MNVSADPRPLAIALMGPTASGKTALALEWARRLDAEIVSVDSALVYRGLDIGAAKPSAQEQAAVPHHLIDVREPWQPYSAAEFSLDARRAMDAIAARGRVPILAGGTGLYFHALLQGLSEMPQADPAMRAQLGIEAEQRGWAALHTELARIDPRAAARIHATDAQRIQRALEVYRLSGRSISHWREQAPPPRLPYRVLKLVLAPAERAVLHGRIEQRFDAMLAQGFLDEVRGLRALPQLQAHPQPLDLPAIRAVGYRQAWEHLDGAYPAAEFRDRGIYATRQLAKRQLTWLRGELDARWFDPLRDAAELEHALRLFAGARLRGAGRAA</sequence>
<evidence type="ECO:0000256" key="4">
    <source>
        <dbReference type="ARBA" id="ARBA00022679"/>
    </source>
</evidence>
<protein>
    <recommendedName>
        <fullName evidence="10">tRNA dimethylallyltransferase</fullName>
        <ecNumber evidence="10">2.5.1.75</ecNumber>
    </recommendedName>
    <alternativeName>
        <fullName evidence="10">Dimethylallyl diphosphate:tRNA dimethylallyltransferase</fullName>
        <shortName evidence="10">DMAPP:tRNA dimethylallyltransferase</shortName>
        <shortName evidence="10">DMATase</shortName>
    </alternativeName>
    <alternativeName>
        <fullName evidence="10">Isopentenyl-diphosphate:tRNA isopentenyltransferase</fullName>
        <shortName evidence="10">IPP transferase</shortName>
        <shortName evidence="10">IPPT</shortName>
        <shortName evidence="10">IPTase</shortName>
    </alternativeName>
</protein>
<dbReference type="GO" id="GO:0006400">
    <property type="term" value="P:tRNA modification"/>
    <property type="evidence" value="ECO:0007669"/>
    <property type="project" value="TreeGrafter"/>
</dbReference>
<comment type="catalytic activity">
    <reaction evidence="9 10 11">
        <text>adenosine(37) in tRNA + dimethylallyl diphosphate = N(6)-dimethylallyladenosine(37) in tRNA + diphosphate</text>
        <dbReference type="Rhea" id="RHEA:26482"/>
        <dbReference type="Rhea" id="RHEA-COMP:10162"/>
        <dbReference type="Rhea" id="RHEA-COMP:10375"/>
        <dbReference type="ChEBI" id="CHEBI:33019"/>
        <dbReference type="ChEBI" id="CHEBI:57623"/>
        <dbReference type="ChEBI" id="CHEBI:74411"/>
        <dbReference type="ChEBI" id="CHEBI:74415"/>
        <dbReference type="EC" id="2.5.1.75"/>
    </reaction>
</comment>
<evidence type="ECO:0000256" key="10">
    <source>
        <dbReference type="HAMAP-Rule" id="MF_00185"/>
    </source>
</evidence>
<comment type="cofactor">
    <cofactor evidence="1 10">
        <name>Mg(2+)</name>
        <dbReference type="ChEBI" id="CHEBI:18420"/>
    </cofactor>
</comment>
<dbReference type="NCBIfam" id="TIGR00174">
    <property type="entry name" value="miaA"/>
    <property type="match status" value="1"/>
</dbReference>
<dbReference type="GO" id="GO:0052381">
    <property type="term" value="F:tRNA dimethylallyltransferase activity"/>
    <property type="evidence" value="ECO:0007669"/>
    <property type="project" value="UniProtKB-UniRule"/>
</dbReference>
<comment type="function">
    <text evidence="2 10 12">Catalyzes the transfer of a dimethylallyl group onto the adenine at position 37 in tRNAs that read codons beginning with uridine, leading to the formation of N6-(dimethylallyl)adenosine (i(6)A).</text>
</comment>
<dbReference type="Gene3D" id="3.40.50.300">
    <property type="entry name" value="P-loop containing nucleotide triphosphate hydrolases"/>
    <property type="match status" value="1"/>
</dbReference>
<dbReference type="Proteomes" id="UP000023435">
    <property type="component" value="Unassembled WGS sequence"/>
</dbReference>
<comment type="similarity">
    <text evidence="3 10 13">Belongs to the IPP transferase family.</text>
</comment>
<evidence type="ECO:0000256" key="6">
    <source>
        <dbReference type="ARBA" id="ARBA00022741"/>
    </source>
</evidence>
<dbReference type="RefSeq" id="WP_036114108.1">
    <property type="nucleotide sequence ID" value="NZ_JAJA02000003.1"/>
</dbReference>
<dbReference type="FunFam" id="1.10.20.140:FF:000001">
    <property type="entry name" value="tRNA dimethylallyltransferase"/>
    <property type="match status" value="1"/>
</dbReference>
<feature type="site" description="Interaction with substrate tRNA" evidence="10">
    <location>
        <position position="129"/>
    </location>
</feature>
<comment type="caution">
    <text evidence="14">The sequence shown here is derived from an EMBL/GenBank/DDBJ whole genome shotgun (WGS) entry which is preliminary data.</text>
</comment>
<feature type="site" description="Interaction with substrate tRNA" evidence="10">
    <location>
        <position position="107"/>
    </location>
</feature>
<evidence type="ECO:0000313" key="14">
    <source>
        <dbReference type="EMBL" id="KWS01995.1"/>
    </source>
</evidence>
<evidence type="ECO:0000256" key="1">
    <source>
        <dbReference type="ARBA" id="ARBA00001946"/>
    </source>
</evidence>
<evidence type="ECO:0000256" key="12">
    <source>
        <dbReference type="RuleBase" id="RU003784"/>
    </source>
</evidence>
<dbReference type="PANTHER" id="PTHR11088:SF60">
    <property type="entry name" value="TRNA DIMETHYLALLYLTRANSFERASE"/>
    <property type="match status" value="1"/>
</dbReference>
<dbReference type="EMBL" id="JAJA02000003">
    <property type="protein sequence ID" value="KWS01995.1"/>
    <property type="molecule type" value="Genomic_DNA"/>
</dbReference>
<feature type="region of interest" description="Interaction with substrate tRNA" evidence="10">
    <location>
        <begin position="165"/>
        <end position="169"/>
    </location>
</feature>
<dbReference type="Gene3D" id="1.10.20.140">
    <property type="match status" value="1"/>
</dbReference>
<evidence type="ECO:0000256" key="5">
    <source>
        <dbReference type="ARBA" id="ARBA00022694"/>
    </source>
</evidence>
<reference evidence="14 15" key="1">
    <citation type="journal article" date="2014" name="Genome Announc.">
        <title>Draft Genome Sequence of Lysobacter capsici AZ78, a Bacterium Antagonistic to Plant-Pathogenic Oomycetes.</title>
        <authorList>
            <person name="Puopolo G."/>
            <person name="Sonego P."/>
            <person name="Engelen K."/>
            <person name="Pertot I."/>
        </authorList>
    </citation>
    <scope>NUCLEOTIDE SEQUENCE [LARGE SCALE GENOMIC DNA]</scope>
    <source>
        <strain evidence="14 15">AZ78</strain>
    </source>
</reference>
<comment type="caution">
    <text evidence="10">Lacks conserved residue(s) required for the propagation of feature annotation.</text>
</comment>
<evidence type="ECO:0000256" key="13">
    <source>
        <dbReference type="RuleBase" id="RU003785"/>
    </source>
</evidence>
<proteinExistence type="inferred from homology"/>
<evidence type="ECO:0000256" key="11">
    <source>
        <dbReference type="RuleBase" id="RU003783"/>
    </source>
</evidence>
<keyword evidence="4 10" id="KW-0808">Transferase</keyword>
<evidence type="ECO:0000256" key="8">
    <source>
        <dbReference type="ARBA" id="ARBA00022842"/>
    </source>
</evidence>
<name>A0A125TZB1_9GAMM</name>
<evidence type="ECO:0000256" key="9">
    <source>
        <dbReference type="ARBA" id="ARBA00049563"/>
    </source>
</evidence>
<evidence type="ECO:0000256" key="2">
    <source>
        <dbReference type="ARBA" id="ARBA00003213"/>
    </source>
</evidence>
<evidence type="ECO:0000313" key="15">
    <source>
        <dbReference type="Proteomes" id="UP000023435"/>
    </source>
</evidence>
<feature type="region of interest" description="Interaction with substrate tRNA" evidence="10">
    <location>
        <begin position="41"/>
        <end position="44"/>
    </location>
</feature>
<dbReference type="OrthoDB" id="9776390at2"/>
<dbReference type="SUPFAM" id="SSF52540">
    <property type="entry name" value="P-loop containing nucleoside triphosphate hydrolases"/>
    <property type="match status" value="1"/>
</dbReference>
<organism evidence="14 15">
    <name type="scientific">Lysobacter capsici AZ78</name>
    <dbReference type="NCBI Taxonomy" id="1444315"/>
    <lineage>
        <taxon>Bacteria</taxon>
        <taxon>Pseudomonadati</taxon>
        <taxon>Pseudomonadota</taxon>
        <taxon>Gammaproteobacteria</taxon>
        <taxon>Lysobacterales</taxon>
        <taxon>Lysobacteraceae</taxon>
        <taxon>Lysobacter</taxon>
    </lineage>
</organism>
<dbReference type="InterPro" id="IPR027417">
    <property type="entry name" value="P-loop_NTPase"/>
</dbReference>
<keyword evidence="7 10" id="KW-0067">ATP-binding</keyword>
<comment type="subunit">
    <text evidence="10">Monomer.</text>
</comment>
<dbReference type="GO" id="GO:0005524">
    <property type="term" value="F:ATP binding"/>
    <property type="evidence" value="ECO:0007669"/>
    <property type="project" value="UniProtKB-UniRule"/>
</dbReference>
<keyword evidence="6 10" id="KW-0547">Nucleotide-binding</keyword>
<dbReference type="InterPro" id="IPR039657">
    <property type="entry name" value="Dimethylallyltransferase"/>
</dbReference>
<dbReference type="Pfam" id="PF01715">
    <property type="entry name" value="IPPT"/>
    <property type="match status" value="1"/>
</dbReference>
<evidence type="ECO:0000256" key="3">
    <source>
        <dbReference type="ARBA" id="ARBA00005842"/>
    </source>
</evidence>
<dbReference type="EC" id="2.5.1.75" evidence="10"/>
<keyword evidence="15" id="KW-1185">Reference proteome</keyword>
<dbReference type="PANTHER" id="PTHR11088">
    <property type="entry name" value="TRNA DIMETHYLALLYLTRANSFERASE"/>
    <property type="match status" value="1"/>
</dbReference>
<dbReference type="AlphaFoldDB" id="A0A125TZB1"/>
<feature type="binding site" evidence="10">
    <location>
        <begin position="18"/>
        <end position="23"/>
    </location>
    <ligand>
        <name>substrate</name>
    </ligand>
</feature>
<gene>
    <name evidence="10" type="primary">miaA</name>
    <name evidence="14" type="ORF">AZ78_5128</name>
</gene>
<keyword evidence="8 10" id="KW-0460">Magnesium</keyword>